<evidence type="ECO:0000256" key="2">
    <source>
        <dbReference type="ARBA" id="ARBA00005417"/>
    </source>
</evidence>
<evidence type="ECO:0000256" key="7">
    <source>
        <dbReference type="ARBA" id="ARBA00023136"/>
    </source>
</evidence>
<dbReference type="PANTHER" id="PTHR43297:SF2">
    <property type="entry name" value="DIPEPTIDE TRANSPORT ATP-BINDING PROTEIN DPPD"/>
    <property type="match status" value="1"/>
</dbReference>
<dbReference type="EC" id="3.6.3.-" evidence="9"/>
<keyword evidence="3" id="KW-0813">Transport</keyword>
<dbReference type="Gene3D" id="3.40.50.300">
    <property type="entry name" value="P-loop containing nucleotide triphosphate hydrolases"/>
    <property type="match status" value="1"/>
</dbReference>
<keyword evidence="10" id="KW-1185">Reference proteome</keyword>
<dbReference type="Pfam" id="PF00005">
    <property type="entry name" value="ABC_tran"/>
    <property type="match status" value="1"/>
</dbReference>
<evidence type="ECO:0000256" key="4">
    <source>
        <dbReference type="ARBA" id="ARBA00022475"/>
    </source>
</evidence>
<evidence type="ECO:0000313" key="10">
    <source>
        <dbReference type="Proteomes" id="UP000255328"/>
    </source>
</evidence>
<dbReference type="SMART" id="SM00382">
    <property type="entry name" value="AAA"/>
    <property type="match status" value="1"/>
</dbReference>
<dbReference type="Proteomes" id="UP000255328">
    <property type="component" value="Unassembled WGS sequence"/>
</dbReference>
<dbReference type="PANTHER" id="PTHR43297">
    <property type="entry name" value="OLIGOPEPTIDE TRANSPORT ATP-BINDING PROTEIN APPD"/>
    <property type="match status" value="1"/>
</dbReference>
<name>A0A377GWM5_9FUSO</name>
<dbReference type="GO" id="GO:0016887">
    <property type="term" value="F:ATP hydrolysis activity"/>
    <property type="evidence" value="ECO:0007669"/>
    <property type="project" value="InterPro"/>
</dbReference>
<feature type="domain" description="ABC transporter" evidence="8">
    <location>
        <begin position="6"/>
        <end position="256"/>
    </location>
</feature>
<protein>
    <submittedName>
        <fullName evidence="9">Glutathione import ATP-binding protein GsiA</fullName>
        <ecNumber evidence="9">3.6.3.-</ecNumber>
    </submittedName>
</protein>
<keyword evidence="6 9" id="KW-0067">ATP-binding</keyword>
<gene>
    <name evidence="9" type="primary">gsiA_4</name>
    <name evidence="9" type="ORF">NCTC10723_00845</name>
</gene>
<keyword evidence="9" id="KW-0378">Hydrolase</keyword>
<reference evidence="9 10" key="1">
    <citation type="submission" date="2018-06" db="EMBL/GenBank/DDBJ databases">
        <authorList>
            <consortium name="Pathogen Informatics"/>
            <person name="Doyle S."/>
        </authorList>
    </citation>
    <scope>NUCLEOTIDE SEQUENCE [LARGE SCALE GENOMIC DNA]</scope>
    <source>
        <strain evidence="9 10">NCTC10723</strain>
    </source>
</reference>
<dbReference type="EMBL" id="UGGU01000003">
    <property type="protein sequence ID" value="STO31397.1"/>
    <property type="molecule type" value="Genomic_DNA"/>
</dbReference>
<dbReference type="PROSITE" id="PS50893">
    <property type="entry name" value="ABC_TRANSPORTER_2"/>
    <property type="match status" value="1"/>
</dbReference>
<dbReference type="PROSITE" id="PS00211">
    <property type="entry name" value="ABC_TRANSPORTER_1"/>
    <property type="match status" value="1"/>
</dbReference>
<dbReference type="InterPro" id="IPR027417">
    <property type="entry name" value="P-loop_NTPase"/>
</dbReference>
<keyword evidence="5" id="KW-0547">Nucleotide-binding</keyword>
<dbReference type="OrthoDB" id="9806285at2"/>
<dbReference type="GO" id="GO:0005886">
    <property type="term" value="C:plasma membrane"/>
    <property type="evidence" value="ECO:0007669"/>
    <property type="project" value="UniProtKB-SubCell"/>
</dbReference>
<dbReference type="CDD" id="cd03257">
    <property type="entry name" value="ABC_NikE_OppD_transporters"/>
    <property type="match status" value="1"/>
</dbReference>
<proteinExistence type="inferred from homology"/>
<dbReference type="InterPro" id="IPR003439">
    <property type="entry name" value="ABC_transporter-like_ATP-bd"/>
</dbReference>
<dbReference type="InterPro" id="IPR017871">
    <property type="entry name" value="ABC_transporter-like_CS"/>
</dbReference>
<evidence type="ECO:0000256" key="6">
    <source>
        <dbReference type="ARBA" id="ARBA00022840"/>
    </source>
</evidence>
<keyword evidence="7" id="KW-0472">Membrane</keyword>
<keyword evidence="4" id="KW-1003">Cell membrane</keyword>
<dbReference type="GO" id="GO:0005524">
    <property type="term" value="F:ATP binding"/>
    <property type="evidence" value="ECO:0007669"/>
    <property type="project" value="UniProtKB-KW"/>
</dbReference>
<comment type="similarity">
    <text evidence="2">Belongs to the ABC transporter superfamily.</text>
</comment>
<evidence type="ECO:0000313" key="9">
    <source>
        <dbReference type="EMBL" id="STO31397.1"/>
    </source>
</evidence>
<dbReference type="AlphaFoldDB" id="A0A377GWM5"/>
<sequence length="279" mass="31724">MKKTLLKIENISIYLKKKNIKNYLVENISFELKEGECLGILGESGSGKSLTCKSIMGLLDNKTFFTEGKAIYNGENLLECRGEELRKLRGKEIAMILQNPMTCFDPLYTVGYQIAETFTEHRSYSAEEIKKKSIEILEKMQLKNPEDILLKFPHQLSGGMLQRIMIGLALAMNPKFIIADEPTTAIDAITQYEIMKEFQKIKKDGKVGMIFISHDLGVISEISDYVIVMNKGKIISQGKKDEVFKEAKDEFTKMLIEKKLVVMNRYKEIMKGGKNAVRG</sequence>
<dbReference type="RefSeq" id="WP_115269675.1">
    <property type="nucleotide sequence ID" value="NZ_UGGU01000003.1"/>
</dbReference>
<evidence type="ECO:0000256" key="3">
    <source>
        <dbReference type="ARBA" id="ARBA00022448"/>
    </source>
</evidence>
<evidence type="ECO:0000256" key="1">
    <source>
        <dbReference type="ARBA" id="ARBA00004202"/>
    </source>
</evidence>
<comment type="subcellular location">
    <subcellularLocation>
        <location evidence="1">Cell membrane</location>
        <topology evidence="1">Peripheral membrane protein</topology>
    </subcellularLocation>
</comment>
<organism evidence="9 10">
    <name type="scientific">Fusobacterium necrogenes</name>
    <dbReference type="NCBI Taxonomy" id="858"/>
    <lineage>
        <taxon>Bacteria</taxon>
        <taxon>Fusobacteriati</taxon>
        <taxon>Fusobacteriota</taxon>
        <taxon>Fusobacteriia</taxon>
        <taxon>Fusobacteriales</taxon>
        <taxon>Fusobacteriaceae</taxon>
        <taxon>Fusobacterium</taxon>
    </lineage>
</organism>
<dbReference type="InterPro" id="IPR050388">
    <property type="entry name" value="ABC_Ni/Peptide_Import"/>
</dbReference>
<accession>A0A377GWM5</accession>
<evidence type="ECO:0000256" key="5">
    <source>
        <dbReference type="ARBA" id="ARBA00022741"/>
    </source>
</evidence>
<dbReference type="SUPFAM" id="SSF52540">
    <property type="entry name" value="P-loop containing nucleoside triphosphate hydrolases"/>
    <property type="match status" value="1"/>
</dbReference>
<evidence type="ECO:0000259" key="8">
    <source>
        <dbReference type="PROSITE" id="PS50893"/>
    </source>
</evidence>
<dbReference type="InterPro" id="IPR003593">
    <property type="entry name" value="AAA+_ATPase"/>
</dbReference>